<dbReference type="AlphaFoldDB" id="A0A0D7ABJ6"/>
<evidence type="ECO:0000313" key="1">
    <source>
        <dbReference type="EMBL" id="KIY47301.1"/>
    </source>
</evidence>
<keyword evidence="2" id="KW-1185">Reference proteome</keyword>
<dbReference type="EMBL" id="KN881952">
    <property type="protein sequence ID" value="KIY47301.1"/>
    <property type="molecule type" value="Genomic_DNA"/>
</dbReference>
<sequence length="200" mass="22642">MIRDSDLKGFDIPDTNERLVVQLFADDTTIYMSEGDEFLTLTDILDKWCLASRAKFNKNKSVVIPVGAVDARQFLIANRKTQTARTSVPASVKILNDDETTRMLGAQVDNDKNAAHPWTPVLEKIDSVLQRWLAKHPTLEGKKLLVQWFPGGMMLFLAMAQGMLKEVEEQVNRRIRNFILEEDGSPRVGMNTIIRPKNEG</sequence>
<proteinExistence type="predicted"/>
<evidence type="ECO:0008006" key="3">
    <source>
        <dbReference type="Google" id="ProtNLM"/>
    </source>
</evidence>
<reference evidence="1 2" key="1">
    <citation type="journal article" date="2015" name="Fungal Genet. Biol.">
        <title>Evolution of novel wood decay mechanisms in Agaricales revealed by the genome sequences of Fistulina hepatica and Cylindrobasidium torrendii.</title>
        <authorList>
            <person name="Floudas D."/>
            <person name="Held B.W."/>
            <person name="Riley R."/>
            <person name="Nagy L.G."/>
            <person name="Koehler G."/>
            <person name="Ransdell A.S."/>
            <person name="Younus H."/>
            <person name="Chow J."/>
            <person name="Chiniquy J."/>
            <person name="Lipzen A."/>
            <person name="Tritt A."/>
            <person name="Sun H."/>
            <person name="Haridas S."/>
            <person name="LaButti K."/>
            <person name="Ohm R.A."/>
            <person name="Kues U."/>
            <person name="Blanchette R.A."/>
            <person name="Grigoriev I.V."/>
            <person name="Minto R.E."/>
            <person name="Hibbett D.S."/>
        </authorList>
    </citation>
    <scope>NUCLEOTIDE SEQUENCE [LARGE SCALE GENOMIC DNA]</scope>
    <source>
        <strain evidence="1 2">ATCC 64428</strain>
    </source>
</reference>
<evidence type="ECO:0000313" key="2">
    <source>
        <dbReference type="Proteomes" id="UP000054144"/>
    </source>
</evidence>
<dbReference type="Proteomes" id="UP000054144">
    <property type="component" value="Unassembled WGS sequence"/>
</dbReference>
<accession>A0A0D7ABJ6</accession>
<organism evidence="1 2">
    <name type="scientific">Fistulina hepatica ATCC 64428</name>
    <dbReference type="NCBI Taxonomy" id="1128425"/>
    <lineage>
        <taxon>Eukaryota</taxon>
        <taxon>Fungi</taxon>
        <taxon>Dikarya</taxon>
        <taxon>Basidiomycota</taxon>
        <taxon>Agaricomycotina</taxon>
        <taxon>Agaricomycetes</taxon>
        <taxon>Agaricomycetidae</taxon>
        <taxon>Agaricales</taxon>
        <taxon>Fistulinaceae</taxon>
        <taxon>Fistulina</taxon>
    </lineage>
</organism>
<dbReference type="OrthoDB" id="2205812at2759"/>
<feature type="non-terminal residue" evidence="1">
    <location>
        <position position="200"/>
    </location>
</feature>
<protein>
    <recommendedName>
        <fullName evidence="3">Reverse transcriptase domain-containing protein</fullName>
    </recommendedName>
</protein>
<gene>
    <name evidence="1" type="ORF">FISHEDRAFT_12717</name>
</gene>
<name>A0A0D7ABJ6_9AGAR</name>